<protein>
    <recommendedName>
        <fullName evidence="4">Histidine kinase</fullName>
    </recommendedName>
</protein>
<dbReference type="RefSeq" id="WP_138565465.1">
    <property type="nucleotide sequence ID" value="NZ_CP040602.1"/>
</dbReference>
<dbReference type="EMBL" id="CP040602">
    <property type="protein sequence ID" value="QCU90791.1"/>
    <property type="molecule type" value="Genomic_DNA"/>
</dbReference>
<evidence type="ECO:0000313" key="2">
    <source>
        <dbReference type="EMBL" id="QCU90791.1"/>
    </source>
</evidence>
<dbReference type="KEGG" id="thig:FE785_09195"/>
<dbReference type="Proteomes" id="UP000304864">
    <property type="component" value="Chromosome"/>
</dbReference>
<evidence type="ECO:0000313" key="3">
    <source>
        <dbReference type="Proteomes" id="UP000304864"/>
    </source>
</evidence>
<evidence type="ECO:0008006" key="4">
    <source>
        <dbReference type="Google" id="ProtNLM"/>
    </source>
</evidence>
<accession>A0A4P9K7B6</accession>
<keyword evidence="3" id="KW-1185">Reference proteome</keyword>
<name>A0A4P9K7B6_9GAMM</name>
<reference evidence="2 3" key="1">
    <citation type="submission" date="2019-05" db="EMBL/GenBank/DDBJ databases">
        <title>Thiomicrorhabdus sediminis sp. nov, a novel sulfur-oxidizing bacterium isolated from coastal sediment.</title>
        <authorList>
            <person name="Liu X."/>
        </authorList>
    </citation>
    <scope>NUCLEOTIDE SEQUENCE [LARGE SCALE GENOMIC DNA]</scope>
    <source>
        <strain evidence="2 3">G1</strain>
    </source>
</reference>
<proteinExistence type="predicted"/>
<sequence>MKLKTLALSLAVAGATSVSLVPAAAQAGVSANAGIFSDYVWRGVQQNGSDTMAVQGGLDYEADNGLFVGIWGSTVLKGYEYDLYAGWGGEVNGIDLGIAYTSFNYTDSAVGGTNEFEEVSLSAGMGPVSIGADIDVDKDQVDYTHYSISYDASAFAEGVSLTYGVTDTKGTSANAGYLNVNYSTTIDMGVDLMVDYFMNDNNNNSGTNELVIGLSKSFDLM</sequence>
<organism evidence="2 3">
    <name type="scientific">Thiomicrorhabdus sediminis</name>
    <dbReference type="NCBI Taxonomy" id="2580412"/>
    <lineage>
        <taxon>Bacteria</taxon>
        <taxon>Pseudomonadati</taxon>
        <taxon>Pseudomonadota</taxon>
        <taxon>Gammaproteobacteria</taxon>
        <taxon>Thiotrichales</taxon>
        <taxon>Piscirickettsiaceae</taxon>
        <taxon>Thiomicrorhabdus</taxon>
    </lineage>
</organism>
<dbReference type="NCBIfam" id="TIGR02001">
    <property type="entry name" value="gcw_chp"/>
    <property type="match status" value="1"/>
</dbReference>
<dbReference type="AlphaFoldDB" id="A0A4P9K7B6"/>
<feature type="chain" id="PRO_5020231324" description="Histidine kinase" evidence="1">
    <location>
        <begin position="28"/>
        <end position="221"/>
    </location>
</feature>
<dbReference type="Pfam" id="PF09694">
    <property type="entry name" value="Gcw_chp"/>
    <property type="match status" value="1"/>
</dbReference>
<gene>
    <name evidence="2" type="ORF">FE785_09195</name>
</gene>
<feature type="signal peptide" evidence="1">
    <location>
        <begin position="1"/>
        <end position="27"/>
    </location>
</feature>
<keyword evidence="1" id="KW-0732">Signal</keyword>
<dbReference type="InterPro" id="IPR010239">
    <property type="entry name" value="CHP02001"/>
</dbReference>
<evidence type="ECO:0000256" key="1">
    <source>
        <dbReference type="SAM" id="SignalP"/>
    </source>
</evidence>
<dbReference type="OrthoDB" id="9793561at2"/>